<evidence type="ECO:0000256" key="10">
    <source>
        <dbReference type="SAM" id="Phobius"/>
    </source>
</evidence>
<dbReference type="EMBL" id="VFML01000002">
    <property type="protein sequence ID" value="TQI94154.1"/>
    <property type="molecule type" value="Genomic_DNA"/>
</dbReference>
<evidence type="ECO:0000256" key="9">
    <source>
        <dbReference type="SAM" id="MobiDB-lite"/>
    </source>
</evidence>
<protein>
    <recommendedName>
        <fullName evidence="2">histidine kinase</fullName>
        <ecNumber evidence="2">2.7.13.3</ecNumber>
    </recommendedName>
</protein>
<dbReference type="GO" id="GO:0016020">
    <property type="term" value="C:membrane"/>
    <property type="evidence" value="ECO:0007669"/>
    <property type="project" value="InterPro"/>
</dbReference>
<dbReference type="Proteomes" id="UP000320876">
    <property type="component" value="Unassembled WGS sequence"/>
</dbReference>
<dbReference type="Pfam" id="PF02518">
    <property type="entry name" value="HATPase_c"/>
    <property type="match status" value="1"/>
</dbReference>
<evidence type="ECO:0000313" key="12">
    <source>
        <dbReference type="EMBL" id="TQI94154.1"/>
    </source>
</evidence>
<comment type="catalytic activity">
    <reaction evidence="1">
        <text>ATP + protein L-histidine = ADP + protein N-phospho-L-histidine.</text>
        <dbReference type="EC" id="2.7.13.3"/>
    </reaction>
</comment>
<feature type="domain" description="Histidine kinase/HSP90-like ATPase" evidence="11">
    <location>
        <begin position="300"/>
        <end position="391"/>
    </location>
</feature>
<dbReference type="PANTHER" id="PTHR24421">
    <property type="entry name" value="NITRATE/NITRITE SENSOR PROTEIN NARX-RELATED"/>
    <property type="match status" value="1"/>
</dbReference>
<gene>
    <name evidence="12" type="ORF">FB471_6312</name>
</gene>
<keyword evidence="10" id="KW-0812">Transmembrane</keyword>
<comment type="caution">
    <text evidence="12">The sequence shown here is derived from an EMBL/GenBank/DDBJ whole genome shotgun (WGS) entry which is preliminary data.</text>
</comment>
<evidence type="ECO:0000256" key="6">
    <source>
        <dbReference type="ARBA" id="ARBA00022777"/>
    </source>
</evidence>
<keyword evidence="8" id="KW-0902">Two-component regulatory system</keyword>
<keyword evidence="4" id="KW-0808">Transferase</keyword>
<keyword evidence="7" id="KW-0067">ATP-binding</keyword>
<keyword evidence="10" id="KW-0472">Membrane</keyword>
<feature type="transmembrane region" description="Helical" evidence="10">
    <location>
        <begin position="111"/>
        <end position="128"/>
    </location>
</feature>
<dbReference type="Pfam" id="PF07730">
    <property type="entry name" value="HisKA_3"/>
    <property type="match status" value="1"/>
</dbReference>
<keyword evidence="3" id="KW-0597">Phosphoprotein</keyword>
<dbReference type="InterPro" id="IPR050482">
    <property type="entry name" value="Sensor_HK_TwoCompSys"/>
</dbReference>
<dbReference type="CDD" id="cd16917">
    <property type="entry name" value="HATPase_UhpB-NarQ-NarX-like"/>
    <property type="match status" value="1"/>
</dbReference>
<evidence type="ECO:0000256" key="4">
    <source>
        <dbReference type="ARBA" id="ARBA00022679"/>
    </source>
</evidence>
<dbReference type="InterPro" id="IPR011712">
    <property type="entry name" value="Sig_transdc_His_kin_sub3_dim/P"/>
</dbReference>
<dbReference type="EC" id="2.7.13.3" evidence="2"/>
<evidence type="ECO:0000256" key="8">
    <source>
        <dbReference type="ARBA" id="ARBA00023012"/>
    </source>
</evidence>
<sequence>MTRSATGRHRLGITRADLVLTGALLALTLLTGALTPFDWFGSRPLDPLGVGLLVLIVLPVLVRRSFPLTALGASMVAHAGYHPLDYPHEVTLPSLMVLIYTVSVTGSRHRLWLAPVLTVLLVTIAVFQDDPPGIYVTVPLGWLLLAAVLGEAIRLHRAYLGSITERAERAEHTREEEAARRVAEERLRIARDLHDALAHRIVVINAHAGVAVHLLAEHEGDAVAGEIAEPLRTVATASSGALAELRTTLDVLRGTDGTDGTERQPTPGLDQLPSLAEATGAAGVPVARRVEGEPRPLGQGVEITLYRIAQEALTNVVKHSGAGAATLLLCYRPGEVRLEVRDDGTGMSGEGERGGYGIIGMTERAAALGGTLTAGPTPGGFTVEAVLPAPSAEDDR</sequence>
<keyword evidence="6 12" id="KW-0418">Kinase</keyword>
<keyword evidence="13" id="KW-1185">Reference proteome</keyword>
<dbReference type="RefSeq" id="WP_142003415.1">
    <property type="nucleotide sequence ID" value="NZ_VFML01000002.1"/>
</dbReference>
<dbReference type="AlphaFoldDB" id="A0A542CTN5"/>
<evidence type="ECO:0000259" key="11">
    <source>
        <dbReference type="SMART" id="SM00387"/>
    </source>
</evidence>
<dbReference type="SMART" id="SM00387">
    <property type="entry name" value="HATPase_c"/>
    <property type="match status" value="1"/>
</dbReference>
<organism evidence="12 13">
    <name type="scientific">Amycolatopsis cihanbeyliensis</name>
    <dbReference type="NCBI Taxonomy" id="1128664"/>
    <lineage>
        <taxon>Bacteria</taxon>
        <taxon>Bacillati</taxon>
        <taxon>Actinomycetota</taxon>
        <taxon>Actinomycetes</taxon>
        <taxon>Pseudonocardiales</taxon>
        <taxon>Pseudonocardiaceae</taxon>
        <taxon>Amycolatopsis</taxon>
    </lineage>
</organism>
<dbReference type="SUPFAM" id="SSF55874">
    <property type="entry name" value="ATPase domain of HSP90 chaperone/DNA topoisomerase II/histidine kinase"/>
    <property type="match status" value="1"/>
</dbReference>
<dbReference type="GO" id="GO:0046983">
    <property type="term" value="F:protein dimerization activity"/>
    <property type="evidence" value="ECO:0007669"/>
    <property type="project" value="InterPro"/>
</dbReference>
<dbReference type="InterPro" id="IPR036890">
    <property type="entry name" value="HATPase_C_sf"/>
</dbReference>
<feature type="transmembrane region" description="Helical" evidence="10">
    <location>
        <begin position="49"/>
        <end position="66"/>
    </location>
</feature>
<feature type="transmembrane region" description="Helical" evidence="10">
    <location>
        <begin position="134"/>
        <end position="153"/>
    </location>
</feature>
<evidence type="ECO:0000256" key="2">
    <source>
        <dbReference type="ARBA" id="ARBA00012438"/>
    </source>
</evidence>
<accession>A0A542CTN5</accession>
<evidence type="ECO:0000256" key="5">
    <source>
        <dbReference type="ARBA" id="ARBA00022741"/>
    </source>
</evidence>
<dbReference type="Gene3D" id="3.30.565.10">
    <property type="entry name" value="Histidine kinase-like ATPase, C-terminal domain"/>
    <property type="match status" value="1"/>
</dbReference>
<name>A0A542CTN5_AMYCI</name>
<dbReference type="Gene3D" id="1.20.5.1930">
    <property type="match status" value="1"/>
</dbReference>
<reference evidence="12 13" key="1">
    <citation type="submission" date="2019-06" db="EMBL/GenBank/DDBJ databases">
        <title>Sequencing the genomes of 1000 actinobacteria strains.</title>
        <authorList>
            <person name="Klenk H.-P."/>
        </authorList>
    </citation>
    <scope>NUCLEOTIDE SEQUENCE [LARGE SCALE GENOMIC DNA]</scope>
    <source>
        <strain evidence="12 13">DSM 45679</strain>
    </source>
</reference>
<proteinExistence type="predicted"/>
<evidence type="ECO:0000256" key="7">
    <source>
        <dbReference type="ARBA" id="ARBA00022840"/>
    </source>
</evidence>
<dbReference type="GO" id="GO:0000155">
    <property type="term" value="F:phosphorelay sensor kinase activity"/>
    <property type="evidence" value="ECO:0007669"/>
    <property type="project" value="InterPro"/>
</dbReference>
<dbReference type="PANTHER" id="PTHR24421:SF10">
    <property type="entry name" value="NITRATE_NITRITE SENSOR PROTEIN NARQ"/>
    <property type="match status" value="1"/>
</dbReference>
<dbReference type="GO" id="GO:0005524">
    <property type="term" value="F:ATP binding"/>
    <property type="evidence" value="ECO:0007669"/>
    <property type="project" value="UniProtKB-KW"/>
</dbReference>
<dbReference type="OrthoDB" id="227596at2"/>
<evidence type="ECO:0000313" key="13">
    <source>
        <dbReference type="Proteomes" id="UP000320876"/>
    </source>
</evidence>
<keyword evidence="5" id="KW-0547">Nucleotide-binding</keyword>
<evidence type="ECO:0000256" key="1">
    <source>
        <dbReference type="ARBA" id="ARBA00000085"/>
    </source>
</evidence>
<keyword evidence="10" id="KW-1133">Transmembrane helix</keyword>
<dbReference type="InterPro" id="IPR003594">
    <property type="entry name" value="HATPase_dom"/>
</dbReference>
<evidence type="ECO:0000256" key="3">
    <source>
        <dbReference type="ARBA" id="ARBA00022553"/>
    </source>
</evidence>
<feature type="region of interest" description="Disordered" evidence="9">
    <location>
        <begin position="253"/>
        <end position="273"/>
    </location>
</feature>